<dbReference type="AlphaFoldDB" id="A0A9P6RF85"/>
<dbReference type="EMBL" id="JAAAIN010000299">
    <property type="protein sequence ID" value="KAG0316514.1"/>
    <property type="molecule type" value="Genomic_DNA"/>
</dbReference>
<evidence type="ECO:0000313" key="2">
    <source>
        <dbReference type="Proteomes" id="UP000823405"/>
    </source>
</evidence>
<dbReference type="InterPro" id="IPR032675">
    <property type="entry name" value="LRR_dom_sf"/>
</dbReference>
<dbReference type="Proteomes" id="UP000823405">
    <property type="component" value="Unassembled WGS sequence"/>
</dbReference>
<organism evidence="1 2">
    <name type="scientific">Linnemannia gamsii</name>
    <dbReference type="NCBI Taxonomy" id="64522"/>
    <lineage>
        <taxon>Eukaryota</taxon>
        <taxon>Fungi</taxon>
        <taxon>Fungi incertae sedis</taxon>
        <taxon>Mucoromycota</taxon>
        <taxon>Mortierellomycotina</taxon>
        <taxon>Mortierellomycetes</taxon>
        <taxon>Mortierellales</taxon>
        <taxon>Mortierellaceae</taxon>
        <taxon>Linnemannia</taxon>
    </lineage>
</organism>
<reference evidence="1" key="1">
    <citation type="journal article" date="2020" name="Fungal Divers.">
        <title>Resolving the Mortierellaceae phylogeny through synthesis of multi-gene phylogenetics and phylogenomics.</title>
        <authorList>
            <person name="Vandepol N."/>
            <person name="Liber J."/>
            <person name="Desiro A."/>
            <person name="Na H."/>
            <person name="Kennedy M."/>
            <person name="Barry K."/>
            <person name="Grigoriev I.V."/>
            <person name="Miller A.N."/>
            <person name="O'Donnell K."/>
            <person name="Stajich J.E."/>
            <person name="Bonito G."/>
        </authorList>
    </citation>
    <scope>NUCLEOTIDE SEQUENCE</scope>
    <source>
        <strain evidence="1">NVP60</strain>
    </source>
</reference>
<name>A0A9P6RF85_9FUNG</name>
<accession>A0A9P6RF85</accession>
<protein>
    <recommendedName>
        <fullName evidence="3">F-box domain-containing protein</fullName>
    </recommendedName>
</protein>
<dbReference type="SUPFAM" id="SSF52047">
    <property type="entry name" value="RNI-like"/>
    <property type="match status" value="1"/>
</dbReference>
<evidence type="ECO:0008006" key="3">
    <source>
        <dbReference type="Google" id="ProtNLM"/>
    </source>
</evidence>
<sequence length="521" mass="58900">MAPRRKSKHQKARTLTSSTTARDALALPKILARVGWFLPYFSVQVITTKWGSLDSIRRFQPHTFHACFLVCKLWYRTLLPILWREYVYDLMRHVSPKVIERYSLLFRHFDAHGGCDGPFNCTLLETLVLRHDNQPKAVNMSMDNQRRLVRMNPGIELLKWEGSEASKTRARLDGTDFELLDNIRDVRLDGWCSFQGSLVKALKAMAKTLDRLELSDVHGFNESDLYRQPEGKESVGVDGANKGSGRGGNELVLPRVRALRVPFSPKNMDLVYLAGCCPNLHQFSVDITVARFDMSRLASTLKTRCPRLSILSINDSHDEFEHGFSIGPLIRGCSLSGLTRVKFVAMSSRNTERDILRSLLAHSGTLEHIFVDYYCELVGAFDAADILQLLVECRRLKTCSLSGGTGMSTLATLKYLKRLPWGCQGLEQLEFDFDSDIGGFGSGRRSQNDTINISSTTSFMGWYRHPQDSSILDEEEEPPSKLSLRELFGMVQGLERLRFVALNLISYSRSSDPKLAASWIT</sequence>
<dbReference type="Gene3D" id="3.80.10.10">
    <property type="entry name" value="Ribonuclease Inhibitor"/>
    <property type="match status" value="1"/>
</dbReference>
<proteinExistence type="predicted"/>
<dbReference type="OrthoDB" id="2421594at2759"/>
<gene>
    <name evidence="1" type="ORF">BGZ97_006726</name>
</gene>
<keyword evidence="2" id="KW-1185">Reference proteome</keyword>
<evidence type="ECO:0000313" key="1">
    <source>
        <dbReference type="EMBL" id="KAG0316514.1"/>
    </source>
</evidence>
<comment type="caution">
    <text evidence="1">The sequence shown here is derived from an EMBL/GenBank/DDBJ whole genome shotgun (WGS) entry which is preliminary data.</text>
</comment>